<dbReference type="PANTHER" id="PTHR22939:SF130">
    <property type="entry name" value="PERIPLASMIC SERINE ENDOPROTEASE DEGP-LIKE-RELATED"/>
    <property type="match status" value="1"/>
</dbReference>
<dbReference type="InterPro" id="IPR011782">
    <property type="entry name" value="Pept_S1C_Do"/>
</dbReference>
<keyword evidence="12" id="KW-0346">Stress response</keyword>
<sequence length="509" mass="51905">MNAKTLSRSAVAAAVAVALSAGYVAGHRDVPAPQVISPAQAAMMPAEAAAKTGIPDFSGLVETYGPAVVNISAKHVVKRAALRGNGGNGGNGGMSGGNQLPIDPSDPFYQFYKHFFGGAPGMQGGDGGDAPDESSASLGSGFIVSSDGYILTNAHVVDGANVVTVRLTDKREFKAKVIGADKQSDVAVLKIDASSLPTVKIGDPRQSKVGQWVVAIGSPYGFDNTVTSGIISAKSRSLPNENYTPFIQTDVPVNPGNSGGPLFNLQGEVIGINSMIYSQTGGFQGLSFAIPINEAIKVKDDIVKTGHVSRGRLGVAVQSMNQTLANSFGMQKPQGALVSSVDPDGPAAKAGLQPGDVILSVNGDPVGDSSALPSQVAGLAPGSTATVQVWRDKGTKDLKVTIGSLSDAKLASDKTDQPAQLQGRLGVAVRPLTPEEKSSASISHGLLVQQSGGAAESAGIQPGDVILAVNGRPVTSVDQLKQMVSGAGNSIALLIQRDNAQIFVPVDLG</sequence>
<feature type="domain" description="PDZ" evidence="15">
    <location>
        <begin position="302"/>
        <end position="366"/>
    </location>
</feature>
<dbReference type="InterPro" id="IPR001940">
    <property type="entry name" value="Peptidase_S1C"/>
</dbReference>
<dbReference type="Pfam" id="PF13180">
    <property type="entry name" value="PDZ_2"/>
    <property type="match status" value="1"/>
</dbReference>
<comment type="catalytic activity">
    <reaction evidence="1">
        <text>Acts on substrates that are at least partially unfolded. The cleavage site P1 residue is normally between a pair of hydrophobic residues, such as Val-|-Val.</text>
        <dbReference type="EC" id="3.4.21.107"/>
    </reaction>
</comment>
<dbReference type="InterPro" id="IPR009003">
    <property type="entry name" value="Peptidase_S1_PA"/>
</dbReference>
<organism evidence="16 17">
    <name type="scientific">Paraburkholderia strydomiana</name>
    <dbReference type="NCBI Taxonomy" id="1245417"/>
    <lineage>
        <taxon>Bacteria</taxon>
        <taxon>Pseudomonadati</taxon>
        <taxon>Pseudomonadota</taxon>
        <taxon>Betaproteobacteria</taxon>
        <taxon>Burkholderiales</taxon>
        <taxon>Burkholderiaceae</taxon>
        <taxon>Paraburkholderia</taxon>
    </lineage>
</organism>
<evidence type="ECO:0000313" key="17">
    <source>
        <dbReference type="Proteomes" id="UP001629288"/>
    </source>
</evidence>
<dbReference type="InterPro" id="IPR041489">
    <property type="entry name" value="PDZ_6"/>
</dbReference>
<dbReference type="PRINTS" id="PR00834">
    <property type="entry name" value="PROTEASES2C"/>
</dbReference>
<evidence type="ECO:0000256" key="1">
    <source>
        <dbReference type="ARBA" id="ARBA00001772"/>
    </source>
</evidence>
<keyword evidence="7 14" id="KW-0732">Signal</keyword>
<comment type="subcellular location">
    <subcellularLocation>
        <location evidence="2">Periplasm</location>
    </subcellularLocation>
</comment>
<dbReference type="Pfam" id="PF17820">
    <property type="entry name" value="PDZ_6"/>
    <property type="match status" value="1"/>
</dbReference>
<evidence type="ECO:0000256" key="2">
    <source>
        <dbReference type="ARBA" id="ARBA00004418"/>
    </source>
</evidence>
<evidence type="ECO:0000256" key="3">
    <source>
        <dbReference type="ARBA" id="ARBA00010541"/>
    </source>
</evidence>
<dbReference type="RefSeq" id="WP_087752932.1">
    <property type="nucleotide sequence ID" value="NZ_JAQQCM010000005.1"/>
</dbReference>
<evidence type="ECO:0000256" key="4">
    <source>
        <dbReference type="ARBA" id="ARBA00013035"/>
    </source>
</evidence>
<dbReference type="Gene3D" id="2.40.10.120">
    <property type="match status" value="1"/>
</dbReference>
<dbReference type="SUPFAM" id="SSF50494">
    <property type="entry name" value="Trypsin-like serine proteases"/>
    <property type="match status" value="1"/>
</dbReference>
<feature type="chain" id="PRO_5046049265" description="Probable periplasmic serine endoprotease DegP-like" evidence="14">
    <location>
        <begin position="26"/>
        <end position="509"/>
    </location>
</feature>
<dbReference type="EC" id="3.4.21.107" evidence="4"/>
<evidence type="ECO:0000256" key="5">
    <source>
        <dbReference type="ARBA" id="ARBA00013958"/>
    </source>
</evidence>
<evidence type="ECO:0000256" key="11">
    <source>
        <dbReference type="ARBA" id="ARBA00022825"/>
    </source>
</evidence>
<evidence type="ECO:0000256" key="9">
    <source>
        <dbReference type="ARBA" id="ARBA00022764"/>
    </source>
</evidence>
<comment type="similarity">
    <text evidence="3">Belongs to the peptidase S1C family.</text>
</comment>
<evidence type="ECO:0000256" key="14">
    <source>
        <dbReference type="SAM" id="SignalP"/>
    </source>
</evidence>
<dbReference type="EMBL" id="JAQQDH010000007">
    <property type="protein sequence ID" value="MFM0446437.1"/>
    <property type="molecule type" value="Genomic_DNA"/>
</dbReference>
<evidence type="ECO:0000256" key="13">
    <source>
        <dbReference type="ARBA" id="ARBA00032850"/>
    </source>
</evidence>
<feature type="signal peptide" evidence="14">
    <location>
        <begin position="1"/>
        <end position="25"/>
    </location>
</feature>
<gene>
    <name evidence="16" type="ORF">PQR00_22800</name>
</gene>
<dbReference type="PANTHER" id="PTHR22939">
    <property type="entry name" value="SERINE PROTEASE FAMILY S1C HTRA-RELATED"/>
    <property type="match status" value="1"/>
</dbReference>
<keyword evidence="17" id="KW-1185">Reference proteome</keyword>
<dbReference type="InterPro" id="IPR036034">
    <property type="entry name" value="PDZ_sf"/>
</dbReference>
<evidence type="ECO:0000313" key="16">
    <source>
        <dbReference type="EMBL" id="MFM0446437.1"/>
    </source>
</evidence>
<reference evidence="16 17" key="1">
    <citation type="journal article" date="2024" name="Chem. Sci.">
        <title>Discovery of megapolipeptins by genome mining of a Burkholderiales bacteria collection.</title>
        <authorList>
            <person name="Paulo B.S."/>
            <person name="Recchia M.J.J."/>
            <person name="Lee S."/>
            <person name="Fergusson C.H."/>
            <person name="Romanowski S.B."/>
            <person name="Hernandez A."/>
            <person name="Krull N."/>
            <person name="Liu D.Y."/>
            <person name="Cavanagh H."/>
            <person name="Bos A."/>
            <person name="Gray C.A."/>
            <person name="Murphy B.T."/>
            <person name="Linington R.G."/>
            <person name="Eustaquio A.S."/>
        </authorList>
    </citation>
    <scope>NUCLEOTIDE SEQUENCE [LARGE SCALE GENOMIC DNA]</scope>
    <source>
        <strain evidence="16 17">RL17-379-BIB-C</strain>
    </source>
</reference>
<keyword evidence="9" id="KW-0574">Periplasm</keyword>
<dbReference type="CDD" id="cd10839">
    <property type="entry name" value="cpPDZ1_DegP-like"/>
    <property type="match status" value="1"/>
</dbReference>
<evidence type="ECO:0000256" key="7">
    <source>
        <dbReference type="ARBA" id="ARBA00022729"/>
    </source>
</evidence>
<dbReference type="SMART" id="SM00228">
    <property type="entry name" value="PDZ"/>
    <property type="match status" value="2"/>
</dbReference>
<dbReference type="Gene3D" id="2.30.42.10">
    <property type="match status" value="2"/>
</dbReference>
<dbReference type="InterPro" id="IPR001478">
    <property type="entry name" value="PDZ"/>
</dbReference>
<keyword evidence="11" id="KW-0720">Serine protease</keyword>
<evidence type="ECO:0000256" key="8">
    <source>
        <dbReference type="ARBA" id="ARBA00022737"/>
    </source>
</evidence>
<dbReference type="PROSITE" id="PS50106">
    <property type="entry name" value="PDZ"/>
    <property type="match status" value="2"/>
</dbReference>
<evidence type="ECO:0000259" key="15">
    <source>
        <dbReference type="PROSITE" id="PS50106"/>
    </source>
</evidence>
<keyword evidence="8" id="KW-0677">Repeat</keyword>
<evidence type="ECO:0000256" key="6">
    <source>
        <dbReference type="ARBA" id="ARBA00022670"/>
    </source>
</evidence>
<evidence type="ECO:0000256" key="12">
    <source>
        <dbReference type="ARBA" id="ARBA00023016"/>
    </source>
</evidence>
<accession>A0ABW9C736</accession>
<feature type="domain" description="PDZ" evidence="15">
    <location>
        <begin position="448"/>
        <end position="499"/>
    </location>
</feature>
<keyword evidence="6" id="KW-0645">Protease</keyword>
<dbReference type="Proteomes" id="UP001629288">
    <property type="component" value="Unassembled WGS sequence"/>
</dbReference>
<keyword evidence="10" id="KW-0378">Hydrolase</keyword>
<protein>
    <recommendedName>
        <fullName evidence="5">Probable periplasmic serine endoprotease DegP-like</fullName>
        <ecNumber evidence="4">3.4.21.107</ecNumber>
    </recommendedName>
    <alternativeName>
        <fullName evidence="13">Protease Do</fullName>
    </alternativeName>
</protein>
<evidence type="ECO:0000256" key="10">
    <source>
        <dbReference type="ARBA" id="ARBA00022801"/>
    </source>
</evidence>
<dbReference type="SUPFAM" id="SSF50156">
    <property type="entry name" value="PDZ domain-like"/>
    <property type="match status" value="2"/>
</dbReference>
<dbReference type="NCBIfam" id="TIGR02037">
    <property type="entry name" value="degP_htrA_DO"/>
    <property type="match status" value="1"/>
</dbReference>
<comment type="caution">
    <text evidence="16">The sequence shown here is derived from an EMBL/GenBank/DDBJ whole genome shotgun (WGS) entry which is preliminary data.</text>
</comment>
<dbReference type="Pfam" id="PF13365">
    <property type="entry name" value="Trypsin_2"/>
    <property type="match status" value="1"/>
</dbReference>
<proteinExistence type="inferred from homology"/>
<name>A0ABW9C736_9BURK</name>